<gene>
    <name evidence="1" type="ORF">ACFSC2_13205</name>
</gene>
<sequence length="500" mass="57929">MRNVVWGFFAFLNSVCVSFAQEKTIDFKFKIQNNLKDAITVTKQDNSKFLIVYCDEKNPNAIQDFDSFIEYKEEIINSDMYDKYDPQYDLFNYYLASAADQNWIKSNNISDFPAVIILNGDGDILASKKAKLSRAADELCSYCGEYKKVNTVNAIANFNKVAKNTASTDNDLIEAFYSISDFVDYYNYDYVYEGNTEKYPNSFKMQQIVNEEQVNSIWKKIIELHQNDQTPNLKLVSVILREIQDKGFSKVFFNGGKILNNVDFLSIDYLLKHYDAIVDARNKLTDEDSYLSKIDNLNVYIAYALNDNINIEKEGKTGKSNLEKIINVHKKLIELGKSNYPCCQYYFSYLIDQSSDSGSDLVFIKEFEAYFDKFLFTEKGDYIEKLDQLFSSGFSYDYGWDSFKEFHSNLCNSAAWRVVSKPENSIYLKKAIKWSEYSLVVTKNNPYYLDTLAQLYYKDGQKEKAVETQTLAVKYLNNTVDESTAEDIRQTLDKMKNGTY</sequence>
<accession>A0ABW4HF86</accession>
<evidence type="ECO:0008006" key="3">
    <source>
        <dbReference type="Google" id="ProtNLM"/>
    </source>
</evidence>
<dbReference type="EMBL" id="JBHUDZ010000012">
    <property type="protein sequence ID" value="MFD1603697.1"/>
    <property type="molecule type" value="Genomic_DNA"/>
</dbReference>
<reference evidence="2" key="1">
    <citation type="journal article" date="2019" name="Int. J. Syst. Evol. Microbiol.">
        <title>The Global Catalogue of Microorganisms (GCM) 10K type strain sequencing project: providing services to taxonomists for standard genome sequencing and annotation.</title>
        <authorList>
            <consortium name="The Broad Institute Genomics Platform"/>
            <consortium name="The Broad Institute Genome Sequencing Center for Infectious Disease"/>
            <person name="Wu L."/>
            <person name="Ma J."/>
        </authorList>
    </citation>
    <scope>NUCLEOTIDE SEQUENCE [LARGE SCALE GENOMIC DNA]</scope>
    <source>
        <strain evidence="2">CCUG 70865</strain>
    </source>
</reference>
<evidence type="ECO:0000313" key="2">
    <source>
        <dbReference type="Proteomes" id="UP001597138"/>
    </source>
</evidence>
<dbReference type="Proteomes" id="UP001597138">
    <property type="component" value="Unassembled WGS sequence"/>
</dbReference>
<dbReference type="RefSeq" id="WP_379814961.1">
    <property type="nucleotide sequence ID" value="NZ_JBHUDZ010000012.1"/>
</dbReference>
<organism evidence="1 2">
    <name type="scientific">Flavobacterium artemisiae</name>
    <dbReference type="NCBI Taxonomy" id="2126556"/>
    <lineage>
        <taxon>Bacteria</taxon>
        <taxon>Pseudomonadati</taxon>
        <taxon>Bacteroidota</taxon>
        <taxon>Flavobacteriia</taxon>
        <taxon>Flavobacteriales</taxon>
        <taxon>Flavobacteriaceae</taxon>
        <taxon>Flavobacterium</taxon>
    </lineage>
</organism>
<proteinExistence type="predicted"/>
<comment type="caution">
    <text evidence="1">The sequence shown here is derived from an EMBL/GenBank/DDBJ whole genome shotgun (WGS) entry which is preliminary data.</text>
</comment>
<protein>
    <recommendedName>
        <fullName evidence="3">Thioredoxin-like</fullName>
    </recommendedName>
</protein>
<evidence type="ECO:0000313" key="1">
    <source>
        <dbReference type="EMBL" id="MFD1603697.1"/>
    </source>
</evidence>
<name>A0ABW4HF86_9FLAO</name>
<keyword evidence="2" id="KW-1185">Reference proteome</keyword>